<dbReference type="PROSITE" id="PS51025">
    <property type="entry name" value="PWI"/>
    <property type="match status" value="1"/>
</dbReference>
<dbReference type="GO" id="GO:0006397">
    <property type="term" value="P:mRNA processing"/>
    <property type="evidence" value="ECO:0007669"/>
    <property type="project" value="UniProtKB-KW"/>
</dbReference>
<dbReference type="WBParaSite" id="ALUE_0000770901-mRNA-1">
    <property type="protein sequence ID" value="ALUE_0000770901-mRNA-1"/>
    <property type="gene ID" value="ALUE_0000770901"/>
</dbReference>
<evidence type="ECO:0000256" key="1">
    <source>
        <dbReference type="ARBA" id="ARBA00022664"/>
    </source>
</evidence>
<dbReference type="PANTHER" id="PTHR23148:SF0">
    <property type="entry name" value="SERINE_ARGININE REPETITIVE MATRIX PROTEIN 1"/>
    <property type="match status" value="1"/>
</dbReference>
<keyword evidence="4" id="KW-1185">Reference proteome</keyword>
<dbReference type="GO" id="GO:0005681">
    <property type="term" value="C:spliceosomal complex"/>
    <property type="evidence" value="ECO:0007669"/>
    <property type="project" value="TreeGrafter"/>
</dbReference>
<dbReference type="Pfam" id="PF01480">
    <property type="entry name" value="PWI"/>
    <property type="match status" value="1"/>
</dbReference>
<proteinExistence type="predicted"/>
<dbReference type="AlphaFoldDB" id="A0A0M3HWW9"/>
<dbReference type="SMART" id="SM00311">
    <property type="entry name" value="PWI"/>
    <property type="match status" value="1"/>
</dbReference>
<evidence type="ECO:0000313" key="5">
    <source>
        <dbReference type="WBParaSite" id="ALUE_0000770901-mRNA-1"/>
    </source>
</evidence>
<dbReference type="SUPFAM" id="SSF101233">
    <property type="entry name" value="PWI domain"/>
    <property type="match status" value="2"/>
</dbReference>
<dbReference type="InterPro" id="IPR002483">
    <property type="entry name" value="PWI_dom"/>
</dbReference>
<dbReference type="GO" id="GO:0003723">
    <property type="term" value="F:RNA binding"/>
    <property type="evidence" value="ECO:0007669"/>
    <property type="project" value="TreeGrafter"/>
</dbReference>
<name>A0A0M3HWW9_ASCLU</name>
<accession>A0A0M3HWW9</accession>
<dbReference type="InterPro" id="IPR036483">
    <property type="entry name" value="PWI_dom_sf"/>
</dbReference>
<evidence type="ECO:0000259" key="3">
    <source>
        <dbReference type="PROSITE" id="PS51025"/>
    </source>
</evidence>
<protein>
    <submittedName>
        <fullName evidence="5">PWI domain-containing protein</fullName>
    </submittedName>
</protein>
<dbReference type="Gene3D" id="1.20.1390.10">
    <property type="entry name" value="PWI domain"/>
    <property type="match status" value="1"/>
</dbReference>
<evidence type="ECO:0000256" key="2">
    <source>
        <dbReference type="SAM" id="MobiDB-lite"/>
    </source>
</evidence>
<reference evidence="5" key="1">
    <citation type="submission" date="2017-02" db="UniProtKB">
        <authorList>
            <consortium name="WormBaseParasite"/>
        </authorList>
    </citation>
    <scope>IDENTIFICATION</scope>
</reference>
<evidence type="ECO:0000313" key="4">
    <source>
        <dbReference type="Proteomes" id="UP000036681"/>
    </source>
</evidence>
<keyword evidence="1" id="KW-0507">mRNA processing</keyword>
<feature type="domain" description="PWI" evidence="3">
    <location>
        <begin position="60"/>
        <end position="181"/>
    </location>
</feature>
<feature type="region of interest" description="Disordered" evidence="2">
    <location>
        <begin position="196"/>
        <end position="367"/>
    </location>
</feature>
<feature type="compositionally biased region" description="Basic residues" evidence="2">
    <location>
        <begin position="355"/>
        <end position="367"/>
    </location>
</feature>
<feature type="compositionally biased region" description="Basic and acidic residues" evidence="2">
    <location>
        <begin position="224"/>
        <end position="354"/>
    </location>
</feature>
<organism evidence="4 5">
    <name type="scientific">Ascaris lumbricoides</name>
    <name type="common">Giant roundworm</name>
    <dbReference type="NCBI Taxonomy" id="6252"/>
    <lineage>
        <taxon>Eukaryota</taxon>
        <taxon>Metazoa</taxon>
        <taxon>Ecdysozoa</taxon>
        <taxon>Nematoda</taxon>
        <taxon>Chromadorea</taxon>
        <taxon>Rhabditida</taxon>
        <taxon>Spirurina</taxon>
        <taxon>Ascaridomorpha</taxon>
        <taxon>Ascaridoidea</taxon>
        <taxon>Ascarididae</taxon>
        <taxon>Ascaris</taxon>
    </lineage>
</organism>
<dbReference type="InterPro" id="IPR052225">
    <property type="entry name" value="Ser/Arg_repetitive_matrix"/>
</dbReference>
<dbReference type="PANTHER" id="PTHR23148">
    <property type="entry name" value="SERINE/ARGININE REGULATED NUCLEAR MATRIX PROTEIN"/>
    <property type="match status" value="1"/>
</dbReference>
<dbReference type="GO" id="GO:0048024">
    <property type="term" value="P:regulation of mRNA splicing, via spliceosome"/>
    <property type="evidence" value="ECO:0007669"/>
    <property type="project" value="TreeGrafter"/>
</dbReference>
<dbReference type="Proteomes" id="UP000036681">
    <property type="component" value="Unplaced"/>
</dbReference>
<sequence>MRDAGFYRGTSCDQDSRFTDKERKLLKQMRFEVHLRKRSFHEVVIKIFYWAGSCCIMCSSERFYEQVALFKICMSRVNLDVLKPWITAKLNEILGMEDDVLNEYVFSQLEEKALNPKVMQINLPGFLNARRAREFMGELATIIFSSLLFPQYLDEKFGELWTMLLEAQNSEDGIPASMVEKKIREIEEKTKIVSLSSNGAAAEAAGSDWKNRYDSLTGGKYGNRSKENETGSGKKEDERRRERQESDKTRDSDRRRSEKERDRESKSERDAKMNNDKSGERREEKRKDEKKEEKRREDGERKSDKDGSRKADKEKSRNKDKDKDVERRRETGENAKQKSHNESRSPARRYSRDERKRKHSSSRSPRR</sequence>